<reference evidence="1 2" key="1">
    <citation type="submission" date="2019-01" db="EMBL/GenBank/DDBJ databases">
        <title>Vibrio BEI176 sp. nov, a marine bacterium isolated from China: eastern marignal seas.</title>
        <authorList>
            <person name="Li B."/>
        </authorList>
    </citation>
    <scope>NUCLEOTIDE SEQUENCE [LARGE SCALE GENOMIC DNA]</scope>
    <source>
        <strain evidence="1 2">BEI176</strain>
    </source>
</reference>
<protein>
    <submittedName>
        <fullName evidence="1">Uncharacterized protein</fullName>
    </submittedName>
</protein>
<evidence type="ECO:0000313" key="2">
    <source>
        <dbReference type="Proteomes" id="UP000297753"/>
    </source>
</evidence>
<dbReference type="Proteomes" id="UP000297753">
    <property type="component" value="Unassembled WGS sequence"/>
</dbReference>
<dbReference type="AlphaFoldDB" id="A0A4Y8WAG5"/>
<accession>A0A4Y8WAG5</accession>
<name>A0A4Y8WAG5_9VIBR</name>
<comment type="caution">
    <text evidence="1">The sequence shown here is derived from an EMBL/GenBank/DDBJ whole genome shotgun (WGS) entry which is preliminary data.</text>
</comment>
<gene>
    <name evidence="1" type="ORF">ELS82_22505</name>
</gene>
<sequence length="73" mass="8366">MNLPDAAYGKIIPLMFSYIKEHYPNETNIVPSFDSTNLVKRENGIQAIVRFQRDTEILAELTVVYDGNNWSFG</sequence>
<evidence type="ECO:0000313" key="1">
    <source>
        <dbReference type="EMBL" id="TFH89378.1"/>
    </source>
</evidence>
<proteinExistence type="predicted"/>
<organism evidence="1 2">
    <name type="scientific">Vibrio ouci</name>
    <dbReference type="NCBI Taxonomy" id="2499078"/>
    <lineage>
        <taxon>Bacteria</taxon>
        <taxon>Pseudomonadati</taxon>
        <taxon>Pseudomonadota</taxon>
        <taxon>Gammaproteobacteria</taxon>
        <taxon>Vibrionales</taxon>
        <taxon>Vibrionaceae</taxon>
        <taxon>Vibrio</taxon>
    </lineage>
</organism>
<dbReference type="EMBL" id="SATR01000073">
    <property type="protein sequence ID" value="TFH89378.1"/>
    <property type="molecule type" value="Genomic_DNA"/>
</dbReference>
<keyword evidence="2" id="KW-1185">Reference proteome</keyword>
<dbReference type="RefSeq" id="WP_134837440.1">
    <property type="nucleotide sequence ID" value="NZ_SATR01000073.1"/>
</dbReference>